<dbReference type="GO" id="GO:0006412">
    <property type="term" value="P:translation"/>
    <property type="evidence" value="ECO:0007669"/>
    <property type="project" value="UniProtKB-UniRule"/>
</dbReference>
<evidence type="ECO:0000313" key="6">
    <source>
        <dbReference type="Proteomes" id="UP000006565"/>
    </source>
</evidence>
<dbReference type="AlphaFoldDB" id="E1RIL1"/>
<dbReference type="GO" id="GO:0005840">
    <property type="term" value="C:ribosome"/>
    <property type="evidence" value="ECO:0007669"/>
    <property type="project" value="UniProtKB-KW"/>
</dbReference>
<dbReference type="eggNOG" id="arCOG04175">
    <property type="taxonomic scope" value="Archaea"/>
</dbReference>
<dbReference type="STRING" id="679926.Mpet_1851"/>
<dbReference type="GO" id="GO:0070180">
    <property type="term" value="F:large ribosomal subunit rRNA binding"/>
    <property type="evidence" value="ECO:0007669"/>
    <property type="project" value="UniProtKB-UniRule"/>
</dbReference>
<dbReference type="RefSeq" id="WP_013329780.1">
    <property type="nucleotide sequence ID" value="NC_014507.1"/>
</dbReference>
<dbReference type="GO" id="GO:0003735">
    <property type="term" value="F:structural constituent of ribosome"/>
    <property type="evidence" value="ECO:0007669"/>
    <property type="project" value="InterPro"/>
</dbReference>
<dbReference type="Pfam" id="PF01775">
    <property type="entry name" value="Ribosomal_L18A"/>
    <property type="match status" value="1"/>
</dbReference>
<keyword evidence="3" id="KW-0699">rRNA-binding</keyword>
<reference evidence="5 6" key="1">
    <citation type="journal article" date="2010" name="Stand. Genomic Sci.">
        <title>Complete genome sequence of Methanoplanus petrolearius type strain (SEBR 4847).</title>
        <authorList>
            <person name="Brambilla E."/>
            <person name="Djao O.D."/>
            <person name="Daligault H."/>
            <person name="Lapidus A."/>
            <person name="Lucas S."/>
            <person name="Hammon N."/>
            <person name="Nolan M."/>
            <person name="Tice H."/>
            <person name="Cheng J.F."/>
            <person name="Han C."/>
            <person name="Tapia R."/>
            <person name="Goodwin L."/>
            <person name="Pitluck S."/>
            <person name="Liolios K."/>
            <person name="Ivanova N."/>
            <person name="Mavromatis K."/>
            <person name="Mikhailova N."/>
            <person name="Pati A."/>
            <person name="Chen A."/>
            <person name="Palaniappan K."/>
            <person name="Land M."/>
            <person name="Hauser L."/>
            <person name="Chang Y.J."/>
            <person name="Jeffries C.D."/>
            <person name="Rohde M."/>
            <person name="Spring S."/>
            <person name="Sikorski J."/>
            <person name="Goker M."/>
            <person name="Woyke T."/>
            <person name="Bristow J."/>
            <person name="Eisen J.A."/>
            <person name="Markowitz V."/>
            <person name="Hugenholtz P."/>
            <person name="Kyrpides N.C."/>
            <person name="Klenk H.P."/>
        </authorList>
    </citation>
    <scope>NUCLEOTIDE SEQUENCE [LARGE SCALE GENOMIC DNA]</scope>
    <source>
        <strain evidence="6">DSM 11571 / OCM 486 / SEBR 4847</strain>
    </source>
</reference>
<evidence type="ECO:0000256" key="2">
    <source>
        <dbReference type="ARBA" id="ARBA00023274"/>
    </source>
</evidence>
<dbReference type="HOGENOM" id="CLU_177460_1_1_2"/>
<dbReference type="SUPFAM" id="SSF160374">
    <property type="entry name" value="RplX-like"/>
    <property type="match status" value="1"/>
</dbReference>
<comment type="similarity">
    <text evidence="3">Belongs to the eukaryotic ribosomal protein eL20 family.</text>
</comment>
<protein>
    <recommendedName>
        <fullName evidence="3">Large ribosomal subunit protein eL20</fullName>
    </recommendedName>
</protein>
<evidence type="ECO:0000256" key="1">
    <source>
        <dbReference type="ARBA" id="ARBA00022980"/>
    </source>
</evidence>
<dbReference type="GO" id="GO:1990904">
    <property type="term" value="C:ribonucleoprotein complex"/>
    <property type="evidence" value="ECO:0007669"/>
    <property type="project" value="UniProtKB-KW"/>
</dbReference>
<proteinExistence type="inferred from homology"/>
<dbReference type="NCBIfam" id="NF001981">
    <property type="entry name" value="PRK00773.1-1"/>
    <property type="match status" value="1"/>
</dbReference>
<sequence>MDMKNFEVTGSFKNGLEWQPFTKVISAPNEIQATESTYNIFGSKHRLKRNYIKIDSIKLINGE</sequence>
<dbReference type="OrthoDB" id="191241at2157"/>
<comment type="subunit">
    <text evidence="3">Part of the 50S ribosomal subunit. Binds 23S rRNA.</text>
</comment>
<feature type="domain" description="Large ribosomal subunit protein eL20" evidence="4">
    <location>
        <begin position="3"/>
        <end position="58"/>
    </location>
</feature>
<dbReference type="Gene3D" id="3.10.20.10">
    <property type="match status" value="1"/>
</dbReference>
<dbReference type="HAMAP" id="MF_00273">
    <property type="entry name" value="Ribosomal_eL20"/>
    <property type="match status" value="1"/>
</dbReference>
<dbReference type="InterPro" id="IPR023573">
    <property type="entry name" value="Ribosomal_eL20_dom"/>
</dbReference>
<evidence type="ECO:0000259" key="4">
    <source>
        <dbReference type="Pfam" id="PF01775"/>
    </source>
</evidence>
<dbReference type="EMBL" id="CP002117">
    <property type="protein sequence ID" value="ADN36603.1"/>
    <property type="molecule type" value="Genomic_DNA"/>
</dbReference>
<evidence type="ECO:0000256" key="3">
    <source>
        <dbReference type="HAMAP-Rule" id="MF_00273"/>
    </source>
</evidence>
<evidence type="ECO:0000313" key="5">
    <source>
        <dbReference type="EMBL" id="ADN36603.1"/>
    </source>
</evidence>
<organism evidence="5 6">
    <name type="scientific">Methanolacinia petrolearia (strain DSM 11571 / OCM 486 / SEBR 4847)</name>
    <name type="common">Methanoplanus petrolearius</name>
    <dbReference type="NCBI Taxonomy" id="679926"/>
    <lineage>
        <taxon>Archaea</taxon>
        <taxon>Methanobacteriati</taxon>
        <taxon>Methanobacteriota</taxon>
        <taxon>Stenosarchaea group</taxon>
        <taxon>Methanomicrobia</taxon>
        <taxon>Methanomicrobiales</taxon>
        <taxon>Methanomicrobiaceae</taxon>
        <taxon>Methanolacinia</taxon>
    </lineage>
</organism>
<keyword evidence="1 3" id="KW-0689">Ribosomal protein</keyword>
<accession>E1RIL1</accession>
<gene>
    <name evidence="3" type="primary">rpl18a</name>
    <name evidence="3" type="synonym">rpl20e</name>
    <name evidence="3" type="synonym">rplX</name>
    <name evidence="5" type="ordered locus">Mpet_1851</name>
</gene>
<dbReference type="KEGG" id="mpi:Mpet_1851"/>
<keyword evidence="6" id="KW-1185">Reference proteome</keyword>
<dbReference type="InterPro" id="IPR028877">
    <property type="entry name" value="Ribosomal_eL20"/>
</dbReference>
<keyword evidence="2 3" id="KW-0687">Ribonucleoprotein</keyword>
<name>E1RIL1_METP4</name>
<dbReference type="Proteomes" id="UP000006565">
    <property type="component" value="Chromosome"/>
</dbReference>
<keyword evidence="3" id="KW-0694">RNA-binding</keyword>
<dbReference type="GeneID" id="9744328"/>